<dbReference type="GO" id="GO:0016616">
    <property type="term" value="F:oxidoreductase activity, acting on the CH-OH group of donors, NAD or NADP as acceptor"/>
    <property type="evidence" value="ECO:0007669"/>
    <property type="project" value="TreeGrafter"/>
</dbReference>
<keyword evidence="5" id="KW-1185">Reference proteome</keyword>
<comment type="similarity">
    <text evidence="1 3">Belongs to the short-chain dehydrogenases/reductases (SDR) family.</text>
</comment>
<dbReference type="Gene3D" id="3.40.50.720">
    <property type="entry name" value="NAD(P)-binding Rossmann-like Domain"/>
    <property type="match status" value="1"/>
</dbReference>
<name>A0A8S4DC15_PLUXY</name>
<organism evidence="4 5">
    <name type="scientific">Plutella xylostella</name>
    <name type="common">Diamondback moth</name>
    <name type="synonym">Plutella maculipennis</name>
    <dbReference type="NCBI Taxonomy" id="51655"/>
    <lineage>
        <taxon>Eukaryota</taxon>
        <taxon>Metazoa</taxon>
        <taxon>Ecdysozoa</taxon>
        <taxon>Arthropoda</taxon>
        <taxon>Hexapoda</taxon>
        <taxon>Insecta</taxon>
        <taxon>Pterygota</taxon>
        <taxon>Neoptera</taxon>
        <taxon>Endopterygota</taxon>
        <taxon>Lepidoptera</taxon>
        <taxon>Glossata</taxon>
        <taxon>Ditrysia</taxon>
        <taxon>Yponomeutoidea</taxon>
        <taxon>Plutellidae</taxon>
        <taxon>Plutella</taxon>
    </lineage>
</organism>
<reference evidence="4" key="1">
    <citation type="submission" date="2020-11" db="EMBL/GenBank/DDBJ databases">
        <authorList>
            <person name="Whiteford S."/>
        </authorList>
    </citation>
    <scope>NUCLEOTIDE SEQUENCE</scope>
</reference>
<evidence type="ECO:0000256" key="3">
    <source>
        <dbReference type="RuleBase" id="RU000363"/>
    </source>
</evidence>
<dbReference type="InterPro" id="IPR002347">
    <property type="entry name" value="SDR_fam"/>
</dbReference>
<evidence type="ECO:0000256" key="1">
    <source>
        <dbReference type="ARBA" id="ARBA00006484"/>
    </source>
</evidence>
<protein>
    <submittedName>
        <fullName evidence="4">(diamondback moth) hypothetical protein</fullName>
    </submittedName>
</protein>
<dbReference type="AlphaFoldDB" id="A0A8S4DC15"/>
<dbReference type="Pfam" id="PF00106">
    <property type="entry name" value="adh_short"/>
    <property type="match status" value="1"/>
</dbReference>
<evidence type="ECO:0000313" key="4">
    <source>
        <dbReference type="EMBL" id="CAG9096191.1"/>
    </source>
</evidence>
<dbReference type="SUPFAM" id="SSF51735">
    <property type="entry name" value="NAD(P)-binding Rossmann-fold domains"/>
    <property type="match status" value="1"/>
</dbReference>
<dbReference type="PRINTS" id="PR00081">
    <property type="entry name" value="GDHRDH"/>
</dbReference>
<dbReference type="PANTHER" id="PTHR44229">
    <property type="entry name" value="15-HYDROXYPROSTAGLANDIN DEHYDROGENASE [NAD(+)]"/>
    <property type="match status" value="1"/>
</dbReference>
<dbReference type="PRINTS" id="PR00080">
    <property type="entry name" value="SDRFAMILY"/>
</dbReference>
<evidence type="ECO:0000256" key="2">
    <source>
        <dbReference type="ARBA" id="ARBA00023002"/>
    </source>
</evidence>
<dbReference type="Proteomes" id="UP000653454">
    <property type="component" value="Unassembled WGS sequence"/>
</dbReference>
<accession>A0A8S4DC15</accession>
<keyword evidence="2" id="KW-0560">Oxidoreductase</keyword>
<dbReference type="InterPro" id="IPR036291">
    <property type="entry name" value="NAD(P)-bd_dom_sf"/>
</dbReference>
<comment type="caution">
    <text evidence="4">The sequence shown here is derived from an EMBL/GenBank/DDBJ whole genome shotgun (WGS) entry which is preliminary data.</text>
</comment>
<proteinExistence type="inferred from homology"/>
<dbReference type="EMBL" id="CAJHNJ030000004">
    <property type="protein sequence ID" value="CAG9096191.1"/>
    <property type="molecule type" value="Genomic_DNA"/>
</dbReference>
<evidence type="ECO:0000313" key="5">
    <source>
        <dbReference type="Proteomes" id="UP000653454"/>
    </source>
</evidence>
<dbReference type="GO" id="GO:0005737">
    <property type="term" value="C:cytoplasm"/>
    <property type="evidence" value="ECO:0007669"/>
    <property type="project" value="TreeGrafter"/>
</dbReference>
<dbReference type="PANTHER" id="PTHR44229:SF8">
    <property type="entry name" value="ALCOHOL DEHYDROGENASE-RELATED"/>
    <property type="match status" value="1"/>
</dbReference>
<gene>
    <name evidence="4" type="ORF">PLXY2_LOCUS1512</name>
</gene>
<sequence length="278" mass="30174">MNVFEARDKVFVVTGAAGGIGAGVVRAFLEEGAKHVAILDIAEEAGKEFEKELLQKYGSDKAKFFKCDVTNDDQLYTAFEETKKNYGLDTVINNAAIMNDSFRSYKKQIEINVTAVITSTLKAIDIMRKDKGGNGGTVINISSIAGLSQSHFLPIYFATKSAVIQFSNCIGMEPNYKVTGVRVVTVCFGVTDTSLLHVQKIGTIDDERTGEFNTAVDHAYKQKLESAVNGVVAAYKAGASASTWLANRDRPPVDITQDVKDAYTVMSTQMALAVKEAQ</sequence>